<evidence type="ECO:0000259" key="10">
    <source>
        <dbReference type="Pfam" id="PF17766"/>
    </source>
</evidence>
<keyword evidence="4 7" id="KW-0378">Hydrolase</keyword>
<dbReference type="PROSITE" id="PS00138">
    <property type="entry name" value="SUBTILASE_SER"/>
    <property type="match status" value="1"/>
</dbReference>
<proteinExistence type="inferred from homology"/>
<dbReference type="Pfam" id="PF05922">
    <property type="entry name" value="Inhibitor_I9"/>
    <property type="match status" value="1"/>
</dbReference>
<dbReference type="Gene3D" id="3.40.50.200">
    <property type="entry name" value="Peptidase S8/S53 domain"/>
    <property type="match status" value="1"/>
</dbReference>
<evidence type="ECO:0000256" key="3">
    <source>
        <dbReference type="ARBA" id="ARBA00022729"/>
    </source>
</evidence>
<dbReference type="InterPro" id="IPR000209">
    <property type="entry name" value="Peptidase_S8/S53_dom"/>
</dbReference>
<evidence type="ECO:0000259" key="8">
    <source>
        <dbReference type="Pfam" id="PF00082"/>
    </source>
</evidence>
<evidence type="ECO:0000256" key="2">
    <source>
        <dbReference type="ARBA" id="ARBA00022670"/>
    </source>
</evidence>
<feature type="active site" description="Charge relay system" evidence="6 7">
    <location>
        <position position="227"/>
    </location>
</feature>
<feature type="domain" description="Inhibitor I9" evidence="9">
    <location>
        <begin position="38"/>
        <end position="117"/>
    </location>
</feature>
<evidence type="ECO:0000256" key="1">
    <source>
        <dbReference type="ARBA" id="ARBA00011073"/>
    </source>
</evidence>
<evidence type="ECO:0000256" key="6">
    <source>
        <dbReference type="PIRSR" id="PIRSR615500-1"/>
    </source>
</evidence>
<dbReference type="EMBL" id="QPKB01000006">
    <property type="protein sequence ID" value="RWR86519.1"/>
    <property type="molecule type" value="Genomic_DNA"/>
</dbReference>
<dbReference type="FunFam" id="3.50.30.30:FF:000005">
    <property type="entry name" value="subtilisin-like protease SBT1.5"/>
    <property type="match status" value="1"/>
</dbReference>
<dbReference type="Gene3D" id="2.60.40.2310">
    <property type="match status" value="1"/>
</dbReference>
<dbReference type="FunFam" id="3.40.50.200:FF:000006">
    <property type="entry name" value="Subtilisin-like protease SBT1.5"/>
    <property type="match status" value="1"/>
</dbReference>
<dbReference type="InterPro" id="IPR041469">
    <property type="entry name" value="Subtilisin-like_FN3"/>
</dbReference>
<sequence length="775" mass="83492">MDSLRKNTTVWPIFSFFLLFLHFNCQFIVTFVQAASSVHIVYLGEKQHDNPADVVNSHYNMLATLLGSKEAAKSSILYSYKHGFSGFAATLTESQAESIADYPGVIRVIPNRIHKLHTTRSWDFLGLRSHDGKNLLSESKMGEDIIVGVIDTGIWPESKSFTDKGMSAIPSRWKGHCQQGESFNSTSCNRKLIGARWFIKGFAAEMKRPINTTQSGEFLSPRDRFGHGTHTASTAVGRLVENVSYRGLAAGVARGGAPLSRLAIYKVCWQNGEGGCADADLLKAFDQAIHDGVDILSVSIGLQVPLFPYVMHDGIAIGSFHSVAKGITVVCSAGNEGPFSQTVENTAPWIIDVAATTIDRAFPTAITLGNNHTLLGQSLATKTHDDEFHGIAYSENIADKESSDSKDCQYGSLNSTLAAGKVILCFSIESSQTIADAAFSIHAAGGVGVIFAQSTDNLPVSCDFIPCIEVNYEVGTEILSYIRTTRSPVVKLGSAKSVIGKWKSPRVAYFSSRGPSSLSPTVLKPDIAAPGANILAAYPPLENNDKFIIDSGTSMACPHVAGIVALIKSLHPDWSPAAIKSALVTTASQTGTDGEAIIAEGGNRKPADAFDMGGGLVNPNKAANPGLIYDMDMVDYIQFLCSMGYSNSLISSAAKRNISCMTNSRAVKDMNLPSICIPNLKRTVTISRTVTNVGPFNSSYTALVQSPHGFKVAIKPQILSFNSSTRTLSFKMTFSSTQKVHGDYSFGSLTWTDGFHYVRSPIVVRAIKFESYADM</sequence>
<dbReference type="Gene3D" id="3.50.30.30">
    <property type="match status" value="1"/>
</dbReference>
<dbReference type="InterPro" id="IPR034197">
    <property type="entry name" value="Peptidases_S8_3"/>
</dbReference>
<dbReference type="STRING" id="337451.A0A3S3MUS0"/>
<dbReference type="InterPro" id="IPR036852">
    <property type="entry name" value="Peptidase_S8/S53_dom_sf"/>
</dbReference>
<keyword evidence="12" id="KW-1185">Reference proteome</keyword>
<evidence type="ECO:0000259" key="9">
    <source>
        <dbReference type="Pfam" id="PF05922"/>
    </source>
</evidence>
<dbReference type="Proteomes" id="UP000283530">
    <property type="component" value="Unassembled WGS sequence"/>
</dbReference>
<keyword evidence="3" id="KW-0732">Signal</keyword>
<feature type="active site" description="Charge relay system" evidence="6 7">
    <location>
        <position position="151"/>
    </location>
</feature>
<feature type="active site" description="Charge relay system" evidence="6 7">
    <location>
        <position position="554"/>
    </location>
</feature>
<dbReference type="SUPFAM" id="SSF52743">
    <property type="entry name" value="Subtilisin-like"/>
    <property type="match status" value="1"/>
</dbReference>
<keyword evidence="2 7" id="KW-0645">Protease</keyword>
<protein>
    <submittedName>
        <fullName evidence="11">Peptidase S8/S53 domain-containing protein</fullName>
    </submittedName>
</protein>
<comment type="similarity">
    <text evidence="1 7">Belongs to the peptidase S8 family.</text>
</comment>
<comment type="caution">
    <text evidence="11">The sequence shown here is derived from an EMBL/GenBank/DDBJ whole genome shotgun (WGS) entry which is preliminary data.</text>
</comment>
<evidence type="ECO:0000256" key="5">
    <source>
        <dbReference type="ARBA" id="ARBA00022825"/>
    </source>
</evidence>
<dbReference type="AlphaFoldDB" id="A0A3S3MUS0"/>
<dbReference type="InterPro" id="IPR037045">
    <property type="entry name" value="S8pro/Inhibitor_I9_sf"/>
</dbReference>
<dbReference type="Pfam" id="PF17766">
    <property type="entry name" value="fn3_6"/>
    <property type="match status" value="1"/>
</dbReference>
<evidence type="ECO:0000256" key="4">
    <source>
        <dbReference type="ARBA" id="ARBA00022801"/>
    </source>
</evidence>
<dbReference type="FunFam" id="2.60.40.2310:FF:000001">
    <property type="entry name" value="Subtilisin-like protease SBT1.5"/>
    <property type="match status" value="1"/>
</dbReference>
<dbReference type="FunFam" id="3.30.70.80:FF:000002">
    <property type="entry name" value="Subtilisin-like protease SBT5.3"/>
    <property type="match status" value="1"/>
</dbReference>
<evidence type="ECO:0000313" key="11">
    <source>
        <dbReference type="EMBL" id="RWR86519.1"/>
    </source>
</evidence>
<dbReference type="GO" id="GO:0004252">
    <property type="term" value="F:serine-type endopeptidase activity"/>
    <property type="evidence" value="ECO:0007669"/>
    <property type="project" value="UniProtKB-UniRule"/>
</dbReference>
<name>A0A3S3MUS0_9MAGN</name>
<dbReference type="PROSITE" id="PS51892">
    <property type="entry name" value="SUBTILASE"/>
    <property type="match status" value="1"/>
</dbReference>
<accession>A0A3S3MUS0</accession>
<feature type="domain" description="Subtilisin-like protease fibronectin type-III" evidence="10">
    <location>
        <begin position="669"/>
        <end position="764"/>
    </location>
</feature>
<reference evidence="11 12" key="1">
    <citation type="journal article" date="2019" name="Nat. Plants">
        <title>Stout camphor tree genome fills gaps in understanding of flowering plant genome evolution.</title>
        <authorList>
            <person name="Chaw S.M."/>
            <person name="Liu Y.C."/>
            <person name="Wu Y.W."/>
            <person name="Wang H.Y."/>
            <person name="Lin C.I."/>
            <person name="Wu C.S."/>
            <person name="Ke H.M."/>
            <person name="Chang L.Y."/>
            <person name="Hsu C.Y."/>
            <person name="Yang H.T."/>
            <person name="Sudianto E."/>
            <person name="Hsu M.H."/>
            <person name="Wu K.P."/>
            <person name="Wang L.N."/>
            <person name="Leebens-Mack J.H."/>
            <person name="Tsai I.J."/>
        </authorList>
    </citation>
    <scope>NUCLEOTIDE SEQUENCE [LARGE SCALE GENOMIC DNA]</scope>
    <source>
        <strain evidence="12">cv. Chaw 1501</strain>
        <tissue evidence="11">Young leaves</tissue>
    </source>
</reference>
<evidence type="ECO:0000256" key="7">
    <source>
        <dbReference type="PROSITE-ProRule" id="PRU01240"/>
    </source>
</evidence>
<dbReference type="PRINTS" id="PR00723">
    <property type="entry name" value="SUBTILISIN"/>
</dbReference>
<dbReference type="InterPro" id="IPR045051">
    <property type="entry name" value="SBT"/>
</dbReference>
<dbReference type="InterPro" id="IPR015500">
    <property type="entry name" value="Peptidase_S8_subtilisin-rel"/>
</dbReference>
<dbReference type="InterPro" id="IPR010259">
    <property type="entry name" value="S8pro/Inhibitor_I9"/>
</dbReference>
<gene>
    <name evidence="11" type="ORF">CKAN_01541900</name>
</gene>
<dbReference type="GO" id="GO:0006508">
    <property type="term" value="P:proteolysis"/>
    <property type="evidence" value="ECO:0007669"/>
    <property type="project" value="UniProtKB-KW"/>
</dbReference>
<feature type="domain" description="Peptidase S8/S53" evidence="8">
    <location>
        <begin position="142"/>
        <end position="591"/>
    </location>
</feature>
<evidence type="ECO:0000313" key="12">
    <source>
        <dbReference type="Proteomes" id="UP000283530"/>
    </source>
</evidence>
<dbReference type="Pfam" id="PF00082">
    <property type="entry name" value="Peptidase_S8"/>
    <property type="match status" value="1"/>
</dbReference>
<dbReference type="PANTHER" id="PTHR10795">
    <property type="entry name" value="PROPROTEIN CONVERTASE SUBTILISIN/KEXIN"/>
    <property type="match status" value="1"/>
</dbReference>
<dbReference type="CDD" id="cd04852">
    <property type="entry name" value="Peptidases_S8_3"/>
    <property type="match status" value="1"/>
</dbReference>
<dbReference type="Gene3D" id="3.30.70.80">
    <property type="entry name" value="Peptidase S8 propeptide/proteinase inhibitor I9"/>
    <property type="match status" value="1"/>
</dbReference>
<dbReference type="OrthoDB" id="206201at2759"/>
<dbReference type="CDD" id="cd02120">
    <property type="entry name" value="PA_subtilisin_like"/>
    <property type="match status" value="1"/>
</dbReference>
<organism evidence="11 12">
    <name type="scientific">Cinnamomum micranthum f. kanehirae</name>
    <dbReference type="NCBI Taxonomy" id="337451"/>
    <lineage>
        <taxon>Eukaryota</taxon>
        <taxon>Viridiplantae</taxon>
        <taxon>Streptophyta</taxon>
        <taxon>Embryophyta</taxon>
        <taxon>Tracheophyta</taxon>
        <taxon>Spermatophyta</taxon>
        <taxon>Magnoliopsida</taxon>
        <taxon>Magnoliidae</taxon>
        <taxon>Laurales</taxon>
        <taxon>Lauraceae</taxon>
        <taxon>Cinnamomum</taxon>
    </lineage>
</organism>
<keyword evidence="5 7" id="KW-0720">Serine protease</keyword>
<dbReference type="InterPro" id="IPR023828">
    <property type="entry name" value="Peptidase_S8_Ser-AS"/>
</dbReference>